<evidence type="ECO:0000313" key="4">
    <source>
        <dbReference type="Proteomes" id="UP000186955"/>
    </source>
</evidence>
<dbReference type="InterPro" id="IPR050115">
    <property type="entry name" value="Proteasome_alpha"/>
</dbReference>
<dbReference type="InterPro" id="IPR023332">
    <property type="entry name" value="Proteasome_alpha-type"/>
</dbReference>
<dbReference type="EMBL" id="MNBE01000698">
    <property type="protein sequence ID" value="OKO96476.1"/>
    <property type="molecule type" value="Genomic_DNA"/>
</dbReference>
<comment type="caution">
    <text evidence="3">The sequence shown here is derived from an EMBL/GenBank/DDBJ whole genome shotgun (WGS) entry which is preliminary data.</text>
</comment>
<dbReference type="AlphaFoldDB" id="A0A1Q5T8C0"/>
<dbReference type="PROSITE" id="PS51475">
    <property type="entry name" value="PROTEASOME_ALPHA_2"/>
    <property type="match status" value="1"/>
</dbReference>
<keyword evidence="4" id="KW-1185">Reference proteome</keyword>
<dbReference type="PANTHER" id="PTHR11599">
    <property type="entry name" value="PROTEASOME SUBUNIT ALPHA/BETA"/>
    <property type="match status" value="1"/>
</dbReference>
<comment type="similarity">
    <text evidence="2">Belongs to the peptidase T1A family.</text>
</comment>
<evidence type="ECO:0000313" key="3">
    <source>
        <dbReference type="EMBL" id="OKO96476.1"/>
    </source>
</evidence>
<gene>
    <name evidence="3" type="ORF">PENSUB_10651</name>
</gene>
<dbReference type="STRING" id="1316194.A0A1Q5T8C0"/>
<dbReference type="Gene3D" id="3.60.20.10">
    <property type="entry name" value="Glutamine Phosphoribosylpyrophosphate, subunit 1, domain 1"/>
    <property type="match status" value="1"/>
</dbReference>
<dbReference type="Pfam" id="PF00227">
    <property type="entry name" value="Proteasome"/>
    <property type="match status" value="1"/>
</dbReference>
<accession>A0A1Q5T8C0</accession>
<name>A0A1Q5T8C0_9EURO</name>
<evidence type="ECO:0000256" key="1">
    <source>
        <dbReference type="ARBA" id="ARBA00022942"/>
    </source>
</evidence>
<dbReference type="SUPFAM" id="SSF56235">
    <property type="entry name" value="N-terminal nucleophile aminohydrolases (Ntn hydrolases)"/>
    <property type="match status" value="1"/>
</dbReference>
<sequence length="169" mass="18626">MSGLQADARNLVEHARVECQNHAFHYAEPLRVESTTQAICDLALRFGESGDDEESVMSRPFGVALLIAGYDEDGPQLYHAEPSGTFYRYDAKAIGSGSEGAQAELQNEYHRSLTLAEAETLVLKTLKQVMEEKLDAKNVQLASVTKEKGFRIYNDEEMGRAVAQLGGNQ</sequence>
<keyword evidence="1 2" id="KW-0647">Proteasome</keyword>
<evidence type="ECO:0000256" key="2">
    <source>
        <dbReference type="PROSITE-ProRule" id="PRU00808"/>
    </source>
</evidence>
<dbReference type="InterPro" id="IPR001353">
    <property type="entry name" value="Proteasome_sua/b"/>
</dbReference>
<dbReference type="GO" id="GO:0019773">
    <property type="term" value="C:proteasome core complex, alpha-subunit complex"/>
    <property type="evidence" value="ECO:0007669"/>
    <property type="project" value="UniProtKB-UniRule"/>
</dbReference>
<protein>
    <recommendedName>
        <fullName evidence="5">Proteasome subunit alpha type-5</fullName>
    </recommendedName>
</protein>
<dbReference type="InterPro" id="IPR029055">
    <property type="entry name" value="Ntn_hydrolases_N"/>
</dbReference>
<reference evidence="3 4" key="1">
    <citation type="submission" date="2016-10" db="EMBL/GenBank/DDBJ databases">
        <title>Genome sequence of the ascomycete fungus Penicillium subrubescens.</title>
        <authorList>
            <person name="De Vries R.P."/>
            <person name="Peng M."/>
            <person name="Dilokpimol A."/>
            <person name="Hilden K."/>
            <person name="Makela M.R."/>
            <person name="Grigoriev I."/>
            <person name="Riley R."/>
            <person name="Granchi Z."/>
        </authorList>
    </citation>
    <scope>NUCLEOTIDE SEQUENCE [LARGE SCALE GENOMIC DNA]</scope>
    <source>
        <strain evidence="3 4">CBS 132785</strain>
    </source>
</reference>
<proteinExistence type="inferred from homology"/>
<dbReference type="Proteomes" id="UP000186955">
    <property type="component" value="Unassembled WGS sequence"/>
</dbReference>
<organism evidence="3 4">
    <name type="scientific">Penicillium subrubescens</name>
    <dbReference type="NCBI Taxonomy" id="1316194"/>
    <lineage>
        <taxon>Eukaryota</taxon>
        <taxon>Fungi</taxon>
        <taxon>Dikarya</taxon>
        <taxon>Ascomycota</taxon>
        <taxon>Pezizomycotina</taxon>
        <taxon>Eurotiomycetes</taxon>
        <taxon>Eurotiomycetidae</taxon>
        <taxon>Eurotiales</taxon>
        <taxon>Aspergillaceae</taxon>
        <taxon>Penicillium</taxon>
    </lineage>
</organism>
<evidence type="ECO:0008006" key="5">
    <source>
        <dbReference type="Google" id="ProtNLM"/>
    </source>
</evidence>
<dbReference type="GO" id="GO:0051603">
    <property type="term" value="P:proteolysis involved in protein catabolic process"/>
    <property type="evidence" value="ECO:0007669"/>
    <property type="project" value="InterPro"/>
</dbReference>